<dbReference type="InterPro" id="IPR023198">
    <property type="entry name" value="PGP-like_dom2"/>
</dbReference>
<dbReference type="SUPFAM" id="SSF56784">
    <property type="entry name" value="HAD-like"/>
    <property type="match status" value="1"/>
</dbReference>
<evidence type="ECO:0000313" key="1">
    <source>
        <dbReference type="EMBL" id="OJD22790.1"/>
    </source>
</evidence>
<dbReference type="Gene3D" id="1.10.150.240">
    <property type="entry name" value="Putative phosphatase, domain 2"/>
    <property type="match status" value="1"/>
</dbReference>
<dbReference type="AlphaFoldDB" id="A0A1J9Q2E0"/>
<dbReference type="OrthoDB" id="40579at2759"/>
<dbReference type="InterPro" id="IPR036412">
    <property type="entry name" value="HAD-like_sf"/>
</dbReference>
<comment type="caution">
    <text evidence="1">The sequence shown here is derived from an EMBL/GenBank/DDBJ whole genome shotgun (WGS) entry which is preliminary data.</text>
</comment>
<protein>
    <submittedName>
        <fullName evidence="1">Uncharacterized protein</fullName>
    </submittedName>
</protein>
<dbReference type="PANTHER" id="PTHR43481:SF4">
    <property type="entry name" value="GLYCEROL-1-PHOSPHATE PHOSPHOHYDROLASE 1-RELATED"/>
    <property type="match status" value="1"/>
</dbReference>
<name>A0A1J9Q2E0_9EURO</name>
<dbReference type="GO" id="GO:0050308">
    <property type="term" value="F:sugar-phosphatase activity"/>
    <property type="evidence" value="ECO:0007669"/>
    <property type="project" value="TreeGrafter"/>
</dbReference>
<dbReference type="InterPro" id="IPR023214">
    <property type="entry name" value="HAD_sf"/>
</dbReference>
<dbReference type="Proteomes" id="UP000242791">
    <property type="component" value="Unassembled WGS sequence"/>
</dbReference>
<keyword evidence="2" id="KW-1185">Reference proteome</keyword>
<proteinExistence type="predicted"/>
<accession>A0A1J9Q2E0</accession>
<reference evidence="1 2" key="1">
    <citation type="submission" date="2015-08" db="EMBL/GenBank/DDBJ databases">
        <title>Emmonsia species relationships and genome sequence.</title>
        <authorList>
            <person name="Cuomo C.A."/>
            <person name="Schwartz I.S."/>
            <person name="Kenyon C."/>
            <person name="De Hoog G.S."/>
            <person name="Govender N.P."/>
            <person name="Botha A."/>
            <person name="Moreno L."/>
            <person name="De Vries M."/>
            <person name="Munoz J.F."/>
            <person name="Stielow J.B."/>
        </authorList>
    </citation>
    <scope>NUCLEOTIDE SEQUENCE [LARGE SCALE GENOMIC DNA]</scope>
    <source>
        <strain evidence="1 2">EI222</strain>
    </source>
</reference>
<dbReference type="InterPro" id="IPR051806">
    <property type="entry name" value="HAD-like_SPP"/>
</dbReference>
<evidence type="ECO:0000313" key="2">
    <source>
        <dbReference type="Proteomes" id="UP000242791"/>
    </source>
</evidence>
<sequence>MAPVRPARALFHDLLFNMDGTINNSTPAVIKHYQIHFKPDKANWEYVKSLEAALPAKYGSDAQEIPGAKTRLNQDETQSAFVTSGTTGLVTGWLKVLGLPEPKHMVVAEDVKQGKPD</sequence>
<dbReference type="Gene3D" id="3.40.50.1000">
    <property type="entry name" value="HAD superfamily/HAD-like"/>
    <property type="match status" value="1"/>
</dbReference>
<gene>
    <name evidence="1" type="ORF">ACJ73_05860</name>
</gene>
<dbReference type="EMBL" id="LGTZ01000960">
    <property type="protein sequence ID" value="OJD22790.1"/>
    <property type="molecule type" value="Genomic_DNA"/>
</dbReference>
<dbReference type="PANTHER" id="PTHR43481">
    <property type="entry name" value="FRUCTOSE-1-PHOSPHATE PHOSPHATASE"/>
    <property type="match status" value="1"/>
</dbReference>
<dbReference type="VEuPathDB" id="FungiDB:ACJ73_05860"/>
<dbReference type="STRING" id="1658174.A0A1J9Q2E0"/>
<organism evidence="1 2">
    <name type="scientific">Blastomyces percursus</name>
    <dbReference type="NCBI Taxonomy" id="1658174"/>
    <lineage>
        <taxon>Eukaryota</taxon>
        <taxon>Fungi</taxon>
        <taxon>Dikarya</taxon>
        <taxon>Ascomycota</taxon>
        <taxon>Pezizomycotina</taxon>
        <taxon>Eurotiomycetes</taxon>
        <taxon>Eurotiomycetidae</taxon>
        <taxon>Onygenales</taxon>
        <taxon>Ajellomycetaceae</taxon>
        <taxon>Blastomyces</taxon>
    </lineage>
</organism>